<organism evidence="1 2">
    <name type="scientific">Panicum virgatum</name>
    <name type="common">Blackwell switchgrass</name>
    <dbReference type="NCBI Taxonomy" id="38727"/>
    <lineage>
        <taxon>Eukaryota</taxon>
        <taxon>Viridiplantae</taxon>
        <taxon>Streptophyta</taxon>
        <taxon>Embryophyta</taxon>
        <taxon>Tracheophyta</taxon>
        <taxon>Spermatophyta</taxon>
        <taxon>Magnoliopsida</taxon>
        <taxon>Liliopsida</taxon>
        <taxon>Poales</taxon>
        <taxon>Poaceae</taxon>
        <taxon>PACMAD clade</taxon>
        <taxon>Panicoideae</taxon>
        <taxon>Panicodae</taxon>
        <taxon>Paniceae</taxon>
        <taxon>Panicinae</taxon>
        <taxon>Panicum</taxon>
        <taxon>Panicum sect. Hiantes</taxon>
    </lineage>
</organism>
<dbReference type="AlphaFoldDB" id="A0A8T0SQF6"/>
<accession>A0A8T0SQF6</accession>
<reference evidence="1" key="1">
    <citation type="submission" date="2020-05" db="EMBL/GenBank/DDBJ databases">
        <title>WGS assembly of Panicum virgatum.</title>
        <authorList>
            <person name="Lovell J.T."/>
            <person name="Jenkins J."/>
            <person name="Shu S."/>
            <person name="Juenger T.E."/>
            <person name="Schmutz J."/>
        </authorList>
    </citation>
    <scope>NUCLEOTIDE SEQUENCE</scope>
    <source>
        <strain evidence="1">AP13</strain>
    </source>
</reference>
<keyword evidence="2" id="KW-1185">Reference proteome</keyword>
<comment type="caution">
    <text evidence="1">The sequence shown here is derived from an EMBL/GenBank/DDBJ whole genome shotgun (WGS) entry which is preliminary data.</text>
</comment>
<dbReference type="Proteomes" id="UP000823388">
    <property type="component" value="Chromosome 5K"/>
</dbReference>
<evidence type="ECO:0000313" key="2">
    <source>
        <dbReference type="Proteomes" id="UP000823388"/>
    </source>
</evidence>
<sequence>MFRRVLVSRTRSFWLSPVEGRGGPNFSRGPPGLVAALVVLRMTPLHCYQEPAGVLPGEVGVARNAHESRPGKAVPDVVILPARRFFSWWPPVNLTLVHAAARGSMTTVAIKIASARTHA</sequence>
<proteinExistence type="predicted"/>
<name>A0A8T0SQF6_PANVG</name>
<dbReference type="EMBL" id="CM029045">
    <property type="protein sequence ID" value="KAG2598399.1"/>
    <property type="molecule type" value="Genomic_DNA"/>
</dbReference>
<evidence type="ECO:0000313" key="1">
    <source>
        <dbReference type="EMBL" id="KAG2598399.1"/>
    </source>
</evidence>
<gene>
    <name evidence="1" type="ORF">PVAP13_5KG358914</name>
</gene>
<protein>
    <submittedName>
        <fullName evidence="1">Uncharacterized protein</fullName>
    </submittedName>
</protein>